<dbReference type="PANTHER" id="PTHR46246">
    <property type="entry name" value="GUANOSINE-3',5'-BIS(DIPHOSPHATE) 3'-PYROPHOSPHOHYDROLASE MESH1"/>
    <property type="match status" value="1"/>
</dbReference>
<name>A0A4U3L423_9BACT</name>
<dbReference type="OrthoDB" id="9802385at2"/>
<feature type="domain" description="HD/PDEase" evidence="1">
    <location>
        <begin position="26"/>
        <end position="146"/>
    </location>
</feature>
<dbReference type="Proteomes" id="UP000305848">
    <property type="component" value="Unassembled WGS sequence"/>
</dbReference>
<accession>A0A4U3L423</accession>
<dbReference type="GO" id="GO:0008893">
    <property type="term" value="F:guanosine-3',5'-bis(diphosphate) 3'-diphosphatase activity"/>
    <property type="evidence" value="ECO:0007669"/>
    <property type="project" value="TreeGrafter"/>
</dbReference>
<proteinExistence type="predicted"/>
<comment type="caution">
    <text evidence="2">The sequence shown here is derived from an EMBL/GenBank/DDBJ whole genome shotgun (WGS) entry which is preliminary data.</text>
</comment>
<dbReference type="Gene3D" id="1.10.3210.10">
    <property type="entry name" value="Hypothetical protein af1432"/>
    <property type="match status" value="1"/>
</dbReference>
<evidence type="ECO:0000259" key="1">
    <source>
        <dbReference type="SMART" id="SM00471"/>
    </source>
</evidence>
<evidence type="ECO:0000313" key="3">
    <source>
        <dbReference type="Proteomes" id="UP000305848"/>
    </source>
</evidence>
<dbReference type="InterPro" id="IPR006674">
    <property type="entry name" value="HD_domain"/>
</dbReference>
<dbReference type="Pfam" id="PF01966">
    <property type="entry name" value="HD"/>
    <property type="match status" value="1"/>
</dbReference>
<keyword evidence="3" id="KW-1185">Reference proteome</keyword>
<dbReference type="EMBL" id="SZQL01000008">
    <property type="protein sequence ID" value="TKK68346.1"/>
    <property type="molecule type" value="Genomic_DNA"/>
</dbReference>
<dbReference type="InterPro" id="IPR052194">
    <property type="entry name" value="MESH1"/>
</dbReference>
<organism evidence="2 3">
    <name type="scientific">Ilyomonas limi</name>
    <dbReference type="NCBI Taxonomy" id="2575867"/>
    <lineage>
        <taxon>Bacteria</taxon>
        <taxon>Pseudomonadati</taxon>
        <taxon>Bacteroidota</taxon>
        <taxon>Chitinophagia</taxon>
        <taxon>Chitinophagales</taxon>
        <taxon>Chitinophagaceae</taxon>
        <taxon>Ilyomonas</taxon>
    </lineage>
</organism>
<protein>
    <submittedName>
        <fullName evidence="2">HD domain-containing protein</fullName>
    </submittedName>
</protein>
<sequence>MDTDALLTEITVFADTAHGNQMRKYTPERYIVHPVRVMRTCKDYTQDIAVLAAALLHDVLEDTPVTKEELKAFLLQRMTGEEAIKTVQLVEELTDVYIKENYPTWNRKKRKRKEAERLEKVSAEAQTIKYADIIDNAPEITQKDPDFAKRFIPEYRALLHKITKGNPALYQKAQQVINNCMLQL</sequence>
<dbReference type="SMART" id="SM00471">
    <property type="entry name" value="HDc"/>
    <property type="match status" value="1"/>
</dbReference>
<gene>
    <name evidence="2" type="ORF">FC093_11330</name>
</gene>
<dbReference type="AlphaFoldDB" id="A0A4U3L423"/>
<dbReference type="SUPFAM" id="SSF109604">
    <property type="entry name" value="HD-domain/PDEase-like"/>
    <property type="match status" value="1"/>
</dbReference>
<dbReference type="InterPro" id="IPR003607">
    <property type="entry name" value="HD/PDEase_dom"/>
</dbReference>
<dbReference type="PANTHER" id="PTHR46246:SF1">
    <property type="entry name" value="GUANOSINE-3',5'-BIS(DIPHOSPHATE) 3'-PYROPHOSPHOHYDROLASE MESH1"/>
    <property type="match status" value="1"/>
</dbReference>
<dbReference type="CDD" id="cd00077">
    <property type="entry name" value="HDc"/>
    <property type="match status" value="1"/>
</dbReference>
<reference evidence="2 3" key="1">
    <citation type="submission" date="2019-05" db="EMBL/GenBank/DDBJ databases">
        <title>Panacibacter sp. strain 17mud1-8 Genome sequencing and assembly.</title>
        <authorList>
            <person name="Chhetri G."/>
        </authorList>
    </citation>
    <scope>NUCLEOTIDE SEQUENCE [LARGE SCALE GENOMIC DNA]</scope>
    <source>
        <strain evidence="2 3">17mud1-8</strain>
    </source>
</reference>
<evidence type="ECO:0000313" key="2">
    <source>
        <dbReference type="EMBL" id="TKK68346.1"/>
    </source>
</evidence>